<dbReference type="InterPro" id="IPR020846">
    <property type="entry name" value="MFS_dom"/>
</dbReference>
<protein>
    <recommendedName>
        <fullName evidence="7">Major facilitator superfamily (MFS) profile domain-containing protein</fullName>
    </recommendedName>
</protein>
<gene>
    <name evidence="8" type="ORF">PFICI_01015</name>
</gene>
<organism evidence="8 9">
    <name type="scientific">Pestalotiopsis fici (strain W106-1 / CGMCC3.15140)</name>
    <dbReference type="NCBI Taxonomy" id="1229662"/>
    <lineage>
        <taxon>Eukaryota</taxon>
        <taxon>Fungi</taxon>
        <taxon>Dikarya</taxon>
        <taxon>Ascomycota</taxon>
        <taxon>Pezizomycotina</taxon>
        <taxon>Sordariomycetes</taxon>
        <taxon>Xylariomycetidae</taxon>
        <taxon>Amphisphaeriales</taxon>
        <taxon>Sporocadaceae</taxon>
        <taxon>Pestalotiopsis</taxon>
    </lineage>
</organism>
<evidence type="ECO:0000256" key="2">
    <source>
        <dbReference type="ARBA" id="ARBA00022448"/>
    </source>
</evidence>
<evidence type="ECO:0000256" key="3">
    <source>
        <dbReference type="ARBA" id="ARBA00022692"/>
    </source>
</evidence>
<dbReference type="GeneID" id="19266028"/>
<comment type="subcellular location">
    <subcellularLocation>
        <location evidence="1">Membrane</location>
        <topology evidence="1">Multi-pass membrane protein</topology>
    </subcellularLocation>
</comment>
<sequence length="500" mass="55641">MAEILKPVPQEDLKLAEKSENSIDSATPEAAVIDHNPALDRKLLWRRDLVLIPIMGVLYMLLFLDRTNIANARALGIGSPNGLEGALGMPSNGYNVALVIFYVPFVLAEIPANIILTNSQIPPRFLLGGQMVILGILGMCQGLTKSYGGLLAVRFLMGTFEAALPAGATYMISMYYTKKEAAIRFSWFFNFALAGPFFSGLLAYAINNIDGAGGYQGWRWIFIIEGLMTIVIAIPILLFCPNFPQQAQHWFLKPEERDRVVRHLEASRGAEVKGSPVDNVPWWKVLLDWRIHLFTMCFFCCDITAASISAFSPTILTELGWTNTVAQLMTMPVWASGIISSFTVTYLASRFNFRTPFVIGAICCQLVGWIIMRVYVPQAGVRYLALFFMSMGTFPQMPIFMAWLSANLRGHKYLAVGMAWMVGFGNCANFISSNVFIKAEAPRYVTGFTNGLVFTIVGMLLTLTGCALLVVKNKKREAARARMTDSEREAYDDVYFKFVL</sequence>
<proteinExistence type="predicted"/>
<keyword evidence="3 6" id="KW-0812">Transmembrane</keyword>
<dbReference type="GO" id="GO:0016020">
    <property type="term" value="C:membrane"/>
    <property type="evidence" value="ECO:0007669"/>
    <property type="project" value="UniProtKB-SubCell"/>
</dbReference>
<dbReference type="PANTHER" id="PTHR43791:SF54">
    <property type="entry name" value="MAJOR FACILITATOR SUPERFAMILY (MFS) PROFILE DOMAIN-CONTAINING PROTEIN-RELATED"/>
    <property type="match status" value="1"/>
</dbReference>
<keyword evidence="2" id="KW-0813">Transport</keyword>
<feature type="transmembrane region" description="Helical" evidence="6">
    <location>
        <begin position="331"/>
        <end position="349"/>
    </location>
</feature>
<feature type="transmembrane region" description="Helical" evidence="6">
    <location>
        <begin position="291"/>
        <end position="311"/>
    </location>
</feature>
<dbReference type="OMA" id="LMTMPVW"/>
<feature type="transmembrane region" description="Helical" evidence="6">
    <location>
        <begin position="96"/>
        <end position="116"/>
    </location>
</feature>
<feature type="transmembrane region" description="Helical" evidence="6">
    <location>
        <begin position="413"/>
        <end position="431"/>
    </location>
</feature>
<feature type="transmembrane region" description="Helical" evidence="6">
    <location>
        <begin position="451"/>
        <end position="471"/>
    </location>
</feature>
<feature type="transmembrane region" description="Helical" evidence="6">
    <location>
        <begin position="125"/>
        <end position="144"/>
    </location>
</feature>
<keyword evidence="4 6" id="KW-1133">Transmembrane helix</keyword>
<evidence type="ECO:0000256" key="4">
    <source>
        <dbReference type="ARBA" id="ARBA00022989"/>
    </source>
</evidence>
<feature type="transmembrane region" description="Helical" evidence="6">
    <location>
        <begin position="49"/>
        <end position="64"/>
    </location>
</feature>
<evidence type="ECO:0000313" key="9">
    <source>
        <dbReference type="Proteomes" id="UP000030651"/>
    </source>
</evidence>
<evidence type="ECO:0000259" key="7">
    <source>
        <dbReference type="PROSITE" id="PS50850"/>
    </source>
</evidence>
<dbReference type="AlphaFoldDB" id="W3XNV2"/>
<name>W3XNV2_PESFW</name>
<feature type="transmembrane region" description="Helical" evidence="6">
    <location>
        <begin position="382"/>
        <end position="406"/>
    </location>
</feature>
<dbReference type="Gene3D" id="1.20.1250.20">
    <property type="entry name" value="MFS general substrate transporter like domains"/>
    <property type="match status" value="2"/>
</dbReference>
<dbReference type="PROSITE" id="PS50850">
    <property type="entry name" value="MFS"/>
    <property type="match status" value="1"/>
</dbReference>
<dbReference type="Proteomes" id="UP000030651">
    <property type="component" value="Unassembled WGS sequence"/>
</dbReference>
<feature type="transmembrane region" description="Helical" evidence="6">
    <location>
        <begin position="218"/>
        <end position="240"/>
    </location>
</feature>
<evidence type="ECO:0000256" key="5">
    <source>
        <dbReference type="ARBA" id="ARBA00023136"/>
    </source>
</evidence>
<dbReference type="RefSeq" id="XP_007827787.1">
    <property type="nucleotide sequence ID" value="XM_007829596.1"/>
</dbReference>
<dbReference type="KEGG" id="pfy:PFICI_01015"/>
<dbReference type="InParanoid" id="W3XNV2"/>
<dbReference type="GO" id="GO:0022857">
    <property type="term" value="F:transmembrane transporter activity"/>
    <property type="evidence" value="ECO:0007669"/>
    <property type="project" value="InterPro"/>
</dbReference>
<accession>W3XNV2</accession>
<evidence type="ECO:0000313" key="8">
    <source>
        <dbReference type="EMBL" id="ETS87187.1"/>
    </source>
</evidence>
<feature type="transmembrane region" description="Helical" evidence="6">
    <location>
        <begin position="150"/>
        <end position="173"/>
    </location>
</feature>
<dbReference type="Pfam" id="PF07690">
    <property type="entry name" value="MFS_1"/>
    <property type="match status" value="1"/>
</dbReference>
<dbReference type="SUPFAM" id="SSF103473">
    <property type="entry name" value="MFS general substrate transporter"/>
    <property type="match status" value="1"/>
</dbReference>
<keyword evidence="9" id="KW-1185">Reference proteome</keyword>
<evidence type="ECO:0000256" key="6">
    <source>
        <dbReference type="SAM" id="Phobius"/>
    </source>
</evidence>
<dbReference type="InterPro" id="IPR011701">
    <property type="entry name" value="MFS"/>
</dbReference>
<dbReference type="OrthoDB" id="310895at2759"/>
<dbReference type="PANTHER" id="PTHR43791">
    <property type="entry name" value="PERMEASE-RELATED"/>
    <property type="match status" value="1"/>
</dbReference>
<evidence type="ECO:0000256" key="1">
    <source>
        <dbReference type="ARBA" id="ARBA00004141"/>
    </source>
</evidence>
<dbReference type="HOGENOM" id="CLU_001265_0_1_1"/>
<reference evidence="9" key="1">
    <citation type="journal article" date="2015" name="BMC Genomics">
        <title>Genomic and transcriptomic analysis of the endophytic fungus Pestalotiopsis fici reveals its lifestyle and high potential for synthesis of natural products.</title>
        <authorList>
            <person name="Wang X."/>
            <person name="Zhang X."/>
            <person name="Liu L."/>
            <person name="Xiang M."/>
            <person name="Wang W."/>
            <person name="Sun X."/>
            <person name="Che Y."/>
            <person name="Guo L."/>
            <person name="Liu G."/>
            <person name="Guo L."/>
            <person name="Wang C."/>
            <person name="Yin W.B."/>
            <person name="Stadler M."/>
            <person name="Zhang X."/>
            <person name="Liu X."/>
        </authorList>
    </citation>
    <scope>NUCLEOTIDE SEQUENCE [LARGE SCALE GENOMIC DNA]</scope>
    <source>
        <strain evidence="9">W106-1 / CGMCC3.15140</strain>
    </source>
</reference>
<feature type="domain" description="Major facilitator superfamily (MFS) profile" evidence="7">
    <location>
        <begin position="51"/>
        <end position="476"/>
    </location>
</feature>
<feature type="transmembrane region" description="Helical" evidence="6">
    <location>
        <begin position="185"/>
        <end position="206"/>
    </location>
</feature>
<feature type="transmembrane region" description="Helical" evidence="6">
    <location>
        <begin position="356"/>
        <end position="376"/>
    </location>
</feature>
<dbReference type="InterPro" id="IPR036259">
    <property type="entry name" value="MFS_trans_sf"/>
</dbReference>
<dbReference type="EMBL" id="KI912109">
    <property type="protein sequence ID" value="ETS87187.1"/>
    <property type="molecule type" value="Genomic_DNA"/>
</dbReference>
<dbReference type="FunFam" id="1.20.1250.20:FF:000013">
    <property type="entry name" value="MFS general substrate transporter"/>
    <property type="match status" value="1"/>
</dbReference>
<dbReference type="eggNOG" id="KOG2533">
    <property type="taxonomic scope" value="Eukaryota"/>
</dbReference>
<keyword evidence="5 6" id="KW-0472">Membrane</keyword>